<dbReference type="Pfam" id="PF00528">
    <property type="entry name" value="BPD_transp_1"/>
    <property type="match status" value="1"/>
</dbReference>
<feature type="transmembrane region" description="Helical" evidence="7">
    <location>
        <begin position="180"/>
        <end position="204"/>
    </location>
</feature>
<dbReference type="PROSITE" id="PS50928">
    <property type="entry name" value="ABC_TM1"/>
    <property type="match status" value="1"/>
</dbReference>
<dbReference type="EMBL" id="CP016808">
    <property type="protein sequence ID" value="ANY65952.1"/>
    <property type="molecule type" value="Genomic_DNA"/>
</dbReference>
<feature type="domain" description="ABC transmembrane type-1" evidence="8">
    <location>
        <begin position="71"/>
        <end position="262"/>
    </location>
</feature>
<keyword evidence="4 7" id="KW-0812">Transmembrane</keyword>
<dbReference type="GO" id="GO:0055085">
    <property type="term" value="P:transmembrane transport"/>
    <property type="evidence" value="ECO:0007669"/>
    <property type="project" value="InterPro"/>
</dbReference>
<feature type="transmembrane region" description="Helical" evidence="7">
    <location>
        <begin position="75"/>
        <end position="96"/>
    </location>
</feature>
<feature type="transmembrane region" description="Helical" evidence="7">
    <location>
        <begin position="108"/>
        <end position="130"/>
    </location>
</feature>
<comment type="similarity">
    <text evidence="7">Belongs to the binding-protein-dependent transport system permease family.</text>
</comment>
<dbReference type="Gene3D" id="1.10.3720.10">
    <property type="entry name" value="MetI-like"/>
    <property type="match status" value="1"/>
</dbReference>
<evidence type="ECO:0000256" key="7">
    <source>
        <dbReference type="RuleBase" id="RU363032"/>
    </source>
</evidence>
<keyword evidence="6 7" id="KW-0472">Membrane</keyword>
<dbReference type="PANTHER" id="PTHR43744">
    <property type="entry name" value="ABC TRANSPORTER PERMEASE PROTEIN MG189-RELATED-RELATED"/>
    <property type="match status" value="1"/>
</dbReference>
<evidence type="ECO:0000313" key="9">
    <source>
        <dbReference type="EMBL" id="ANY65952.1"/>
    </source>
</evidence>
<keyword evidence="5 7" id="KW-1133">Transmembrane helix</keyword>
<dbReference type="SUPFAM" id="SSF161098">
    <property type="entry name" value="MetI-like"/>
    <property type="match status" value="1"/>
</dbReference>
<dbReference type="GO" id="GO:0005886">
    <property type="term" value="C:plasma membrane"/>
    <property type="evidence" value="ECO:0007669"/>
    <property type="project" value="UniProtKB-SubCell"/>
</dbReference>
<evidence type="ECO:0000256" key="1">
    <source>
        <dbReference type="ARBA" id="ARBA00004651"/>
    </source>
</evidence>
<proteinExistence type="inferred from homology"/>
<keyword evidence="3" id="KW-1003">Cell membrane</keyword>
<dbReference type="RefSeq" id="WP_099517328.1">
    <property type="nucleotide sequence ID" value="NZ_CP016808.1"/>
</dbReference>
<name>A0A1B2DE13_9BACL</name>
<organism evidence="9">
    <name type="scientific">Paenibacillus sp. BIHB 4019</name>
    <dbReference type="NCBI Taxonomy" id="1870819"/>
    <lineage>
        <taxon>Bacteria</taxon>
        <taxon>Bacillati</taxon>
        <taxon>Bacillota</taxon>
        <taxon>Bacilli</taxon>
        <taxon>Bacillales</taxon>
        <taxon>Paenibacillaceae</taxon>
        <taxon>Paenibacillus</taxon>
    </lineage>
</organism>
<dbReference type="AlphaFoldDB" id="A0A1B2DE13"/>
<evidence type="ECO:0000256" key="4">
    <source>
        <dbReference type="ARBA" id="ARBA00022692"/>
    </source>
</evidence>
<keyword evidence="2 7" id="KW-0813">Transport</keyword>
<accession>A0A1B2DE13</accession>
<reference evidence="9" key="1">
    <citation type="submission" date="2016-08" db="EMBL/GenBank/DDBJ databases">
        <title>Complete Genome Seqeunce of Paenibacillus sp. BIHB 4019 from tea rhizoplane.</title>
        <authorList>
            <person name="Thakur R."/>
            <person name="Swarnkar M.K."/>
            <person name="Gulati A."/>
        </authorList>
    </citation>
    <scope>NUCLEOTIDE SEQUENCE [LARGE SCALE GENOMIC DNA]</scope>
    <source>
        <strain evidence="9">BIHB4019</strain>
    </source>
</reference>
<dbReference type="CDD" id="cd06261">
    <property type="entry name" value="TM_PBP2"/>
    <property type="match status" value="1"/>
</dbReference>
<protein>
    <submittedName>
        <fullName evidence="9">Sugar ABC transporter permease</fullName>
    </submittedName>
</protein>
<evidence type="ECO:0000259" key="8">
    <source>
        <dbReference type="PROSITE" id="PS50928"/>
    </source>
</evidence>
<gene>
    <name evidence="9" type="ORF">BBD42_05355</name>
</gene>
<feature type="transmembrane region" description="Helical" evidence="7">
    <location>
        <begin position="9"/>
        <end position="27"/>
    </location>
</feature>
<evidence type="ECO:0000256" key="5">
    <source>
        <dbReference type="ARBA" id="ARBA00022989"/>
    </source>
</evidence>
<evidence type="ECO:0000256" key="6">
    <source>
        <dbReference type="ARBA" id="ARBA00023136"/>
    </source>
</evidence>
<dbReference type="PANTHER" id="PTHR43744:SF12">
    <property type="entry name" value="ABC TRANSPORTER PERMEASE PROTEIN MG189-RELATED"/>
    <property type="match status" value="1"/>
</dbReference>
<sequence length="277" mass="30843">MRNRTGRSIVYVLLLLFVGFSIFPFYWMSVISTRTAGEISAIPPKVFYGSRLAENFDKIFNNENVDFLRTMGNTAIIAVSITVSMLLLSSLAGFAFARLHFTGKGFMLLFVLGTLMIPAQFGIIPQYLIITKLHWLNDYRAVIVPGMVSAFGVFFMRQYIEASVPNELVEAGRIDGCRNLQLYALIAVPAIAPAYATLGILTFMGAWNDYLWPSIVMKSNEMLTVQVALLRLDTSSYFQDKSLVMAASVMATLPLFLIFLFFNRQFIAGVTDGAVKG</sequence>
<evidence type="ECO:0000256" key="2">
    <source>
        <dbReference type="ARBA" id="ARBA00022448"/>
    </source>
</evidence>
<feature type="transmembrane region" description="Helical" evidence="7">
    <location>
        <begin position="142"/>
        <end position="160"/>
    </location>
</feature>
<feature type="transmembrane region" description="Helical" evidence="7">
    <location>
        <begin position="242"/>
        <end position="262"/>
    </location>
</feature>
<dbReference type="InterPro" id="IPR035906">
    <property type="entry name" value="MetI-like_sf"/>
</dbReference>
<evidence type="ECO:0000256" key="3">
    <source>
        <dbReference type="ARBA" id="ARBA00022475"/>
    </source>
</evidence>
<dbReference type="InterPro" id="IPR000515">
    <property type="entry name" value="MetI-like"/>
</dbReference>
<comment type="subcellular location">
    <subcellularLocation>
        <location evidence="1 7">Cell membrane</location>
        <topology evidence="1 7">Multi-pass membrane protein</topology>
    </subcellularLocation>
</comment>